<dbReference type="Proteomes" id="UP001056120">
    <property type="component" value="Linkage Group LG28"/>
</dbReference>
<comment type="caution">
    <text evidence="1">The sequence shown here is derived from an EMBL/GenBank/DDBJ whole genome shotgun (WGS) entry which is preliminary data.</text>
</comment>
<keyword evidence="2" id="KW-1185">Reference proteome</keyword>
<evidence type="ECO:0000313" key="1">
    <source>
        <dbReference type="EMBL" id="KAI3683852.1"/>
    </source>
</evidence>
<reference evidence="1 2" key="2">
    <citation type="journal article" date="2022" name="Mol. Ecol. Resour.">
        <title>The genomes of chicory, endive, great burdock and yacon provide insights into Asteraceae paleo-polyploidization history and plant inulin production.</title>
        <authorList>
            <person name="Fan W."/>
            <person name="Wang S."/>
            <person name="Wang H."/>
            <person name="Wang A."/>
            <person name="Jiang F."/>
            <person name="Liu H."/>
            <person name="Zhao H."/>
            <person name="Xu D."/>
            <person name="Zhang Y."/>
        </authorList>
    </citation>
    <scope>NUCLEOTIDE SEQUENCE [LARGE SCALE GENOMIC DNA]</scope>
    <source>
        <strain evidence="2">cv. Yunnan</strain>
        <tissue evidence="1">Leaves</tissue>
    </source>
</reference>
<dbReference type="EMBL" id="CM042045">
    <property type="protein sequence ID" value="KAI3683852.1"/>
    <property type="molecule type" value="Genomic_DNA"/>
</dbReference>
<evidence type="ECO:0000313" key="2">
    <source>
        <dbReference type="Proteomes" id="UP001056120"/>
    </source>
</evidence>
<reference evidence="2" key="1">
    <citation type="journal article" date="2022" name="Mol. Ecol. Resour.">
        <title>The genomes of chicory, endive, great burdock and yacon provide insights into Asteraceae palaeo-polyploidization history and plant inulin production.</title>
        <authorList>
            <person name="Fan W."/>
            <person name="Wang S."/>
            <person name="Wang H."/>
            <person name="Wang A."/>
            <person name="Jiang F."/>
            <person name="Liu H."/>
            <person name="Zhao H."/>
            <person name="Xu D."/>
            <person name="Zhang Y."/>
        </authorList>
    </citation>
    <scope>NUCLEOTIDE SEQUENCE [LARGE SCALE GENOMIC DNA]</scope>
    <source>
        <strain evidence="2">cv. Yunnan</strain>
    </source>
</reference>
<organism evidence="1 2">
    <name type="scientific">Smallanthus sonchifolius</name>
    <dbReference type="NCBI Taxonomy" id="185202"/>
    <lineage>
        <taxon>Eukaryota</taxon>
        <taxon>Viridiplantae</taxon>
        <taxon>Streptophyta</taxon>
        <taxon>Embryophyta</taxon>
        <taxon>Tracheophyta</taxon>
        <taxon>Spermatophyta</taxon>
        <taxon>Magnoliopsida</taxon>
        <taxon>eudicotyledons</taxon>
        <taxon>Gunneridae</taxon>
        <taxon>Pentapetalae</taxon>
        <taxon>asterids</taxon>
        <taxon>campanulids</taxon>
        <taxon>Asterales</taxon>
        <taxon>Asteraceae</taxon>
        <taxon>Asteroideae</taxon>
        <taxon>Heliantheae alliance</taxon>
        <taxon>Millerieae</taxon>
        <taxon>Smallanthus</taxon>
    </lineage>
</organism>
<protein>
    <submittedName>
        <fullName evidence="1">Uncharacterized protein</fullName>
    </submittedName>
</protein>
<proteinExistence type="predicted"/>
<name>A0ACB8YDV9_9ASTR</name>
<gene>
    <name evidence="1" type="ORF">L1987_84367</name>
</gene>
<sequence length="98" mass="11675">MAYCRLSAVQGYRLTGQICFPTFLLFTLLRKLNKDYKGRQRITSCLLSVHLSMILVDLRLSSRLTFVFRTRSKDTYVTRSYFYGFVNEELILKHEVWH</sequence>
<accession>A0ACB8YDV9</accession>